<feature type="region of interest" description="Disordered" evidence="1">
    <location>
        <begin position="80"/>
        <end position="116"/>
    </location>
</feature>
<reference evidence="3" key="1">
    <citation type="journal article" date="2020" name="Nat. Commun.">
        <title>Genome assembly of wild tea tree DASZ reveals pedigree and selection history of tea varieties.</title>
        <authorList>
            <person name="Zhang W."/>
            <person name="Zhang Y."/>
            <person name="Qiu H."/>
            <person name="Guo Y."/>
            <person name="Wan H."/>
            <person name="Zhang X."/>
            <person name="Scossa F."/>
            <person name="Alseekh S."/>
            <person name="Zhang Q."/>
            <person name="Wang P."/>
            <person name="Xu L."/>
            <person name="Schmidt M.H."/>
            <person name="Jia X."/>
            <person name="Li D."/>
            <person name="Zhu A."/>
            <person name="Guo F."/>
            <person name="Chen W."/>
            <person name="Ni D."/>
            <person name="Usadel B."/>
            <person name="Fernie A.R."/>
            <person name="Wen W."/>
        </authorList>
    </citation>
    <scope>NUCLEOTIDE SEQUENCE [LARGE SCALE GENOMIC DNA]</scope>
    <source>
        <strain evidence="3">cv. G240</strain>
    </source>
</reference>
<dbReference type="Proteomes" id="UP000593564">
    <property type="component" value="Unassembled WGS sequence"/>
</dbReference>
<name>A0A7J7G7N1_CAMSI</name>
<dbReference type="AlphaFoldDB" id="A0A7J7G7N1"/>
<keyword evidence="3" id="KW-1185">Reference proteome</keyword>
<comment type="caution">
    <text evidence="2">The sequence shown here is derived from an EMBL/GenBank/DDBJ whole genome shotgun (WGS) entry which is preliminary data.</text>
</comment>
<sequence>MNLLTFFDLKQSTKHTSQAKLIQFHTQTPHTHKNLSTLIKQSIPNKPINHGRPNHRIQNQALLKTLLSSINTPRFRIVLDEPTDQEHTRDQTHFDGNSRSLTRSPLLSLLPRQGGG</sequence>
<evidence type="ECO:0000313" key="2">
    <source>
        <dbReference type="EMBL" id="KAF5936772.1"/>
    </source>
</evidence>
<feature type="compositionally biased region" description="Basic and acidic residues" evidence="1">
    <location>
        <begin position="84"/>
        <end position="93"/>
    </location>
</feature>
<protein>
    <submittedName>
        <fullName evidence="2">Uncharacterized protein</fullName>
    </submittedName>
</protein>
<evidence type="ECO:0000256" key="1">
    <source>
        <dbReference type="SAM" id="MobiDB-lite"/>
    </source>
</evidence>
<proteinExistence type="predicted"/>
<gene>
    <name evidence="2" type="ORF">HYC85_024278</name>
</gene>
<reference evidence="2 3" key="2">
    <citation type="submission" date="2020-07" db="EMBL/GenBank/DDBJ databases">
        <title>Genome assembly of wild tea tree DASZ reveals pedigree and selection history of tea varieties.</title>
        <authorList>
            <person name="Zhang W."/>
        </authorList>
    </citation>
    <scope>NUCLEOTIDE SEQUENCE [LARGE SCALE GENOMIC DNA]</scope>
    <source>
        <strain evidence="3">cv. G240</strain>
        <tissue evidence="2">Leaf</tissue>
    </source>
</reference>
<organism evidence="2 3">
    <name type="scientific">Camellia sinensis</name>
    <name type="common">Tea plant</name>
    <name type="synonym">Thea sinensis</name>
    <dbReference type="NCBI Taxonomy" id="4442"/>
    <lineage>
        <taxon>Eukaryota</taxon>
        <taxon>Viridiplantae</taxon>
        <taxon>Streptophyta</taxon>
        <taxon>Embryophyta</taxon>
        <taxon>Tracheophyta</taxon>
        <taxon>Spermatophyta</taxon>
        <taxon>Magnoliopsida</taxon>
        <taxon>eudicotyledons</taxon>
        <taxon>Gunneridae</taxon>
        <taxon>Pentapetalae</taxon>
        <taxon>asterids</taxon>
        <taxon>Ericales</taxon>
        <taxon>Theaceae</taxon>
        <taxon>Camellia</taxon>
    </lineage>
</organism>
<accession>A0A7J7G7N1</accession>
<feature type="compositionally biased region" description="Low complexity" evidence="1">
    <location>
        <begin position="98"/>
        <end position="116"/>
    </location>
</feature>
<dbReference type="EMBL" id="JACBKZ010000012">
    <property type="protein sequence ID" value="KAF5936772.1"/>
    <property type="molecule type" value="Genomic_DNA"/>
</dbReference>
<evidence type="ECO:0000313" key="3">
    <source>
        <dbReference type="Proteomes" id="UP000593564"/>
    </source>
</evidence>